<feature type="region of interest" description="Disordered" evidence="1">
    <location>
        <begin position="25"/>
        <end position="86"/>
    </location>
</feature>
<organism evidence="3 4">
    <name type="scientific">Pantoea ananas</name>
    <name type="common">Erwinia uredovora</name>
    <dbReference type="NCBI Taxonomy" id="553"/>
    <lineage>
        <taxon>Bacteria</taxon>
        <taxon>Pseudomonadati</taxon>
        <taxon>Pseudomonadota</taxon>
        <taxon>Gammaproteobacteria</taxon>
        <taxon>Enterobacterales</taxon>
        <taxon>Erwiniaceae</taxon>
        <taxon>Pantoea</taxon>
    </lineage>
</organism>
<feature type="compositionally biased region" description="Gly residues" evidence="1">
    <location>
        <begin position="27"/>
        <end position="36"/>
    </location>
</feature>
<dbReference type="AlphaFoldDB" id="A0AAJ1CVZ3"/>
<dbReference type="PROSITE" id="PS51257">
    <property type="entry name" value="PROKAR_LIPOPROTEIN"/>
    <property type="match status" value="1"/>
</dbReference>
<reference evidence="3" key="1">
    <citation type="submission" date="2022-06" db="EMBL/GenBank/DDBJ databases">
        <title>Dynamics of rice microbiomes reveals core vertical transmitted seed endophytes.</title>
        <authorList>
            <person name="Liao K."/>
            <person name="Zhang X."/>
        </authorList>
    </citation>
    <scope>NUCLEOTIDE SEQUENCE</scope>
    <source>
        <strain evidence="3">JT1-17</strain>
    </source>
</reference>
<comment type="caution">
    <text evidence="3">The sequence shown here is derived from an EMBL/GenBank/DDBJ whole genome shotgun (WGS) entry which is preliminary data.</text>
</comment>
<feature type="signal peptide" evidence="2">
    <location>
        <begin position="1"/>
        <end position="21"/>
    </location>
</feature>
<proteinExistence type="predicted"/>
<evidence type="ECO:0008006" key="5">
    <source>
        <dbReference type="Google" id="ProtNLM"/>
    </source>
</evidence>
<evidence type="ECO:0000256" key="2">
    <source>
        <dbReference type="SAM" id="SignalP"/>
    </source>
</evidence>
<evidence type="ECO:0000313" key="3">
    <source>
        <dbReference type="EMBL" id="MCW0342670.1"/>
    </source>
</evidence>
<protein>
    <recommendedName>
        <fullName evidence="5">Secreted protein</fullName>
    </recommendedName>
</protein>
<evidence type="ECO:0000313" key="4">
    <source>
        <dbReference type="Proteomes" id="UP001208888"/>
    </source>
</evidence>
<sequence>MRNLAALTGMVWLLSMSACYASHGGADSNGGSGLPGKNGQRGMAGCPGGTPRSTDGHFYLPGSQERCNPPSAKKHHWRPQRSVESV</sequence>
<accession>A0AAJ1CVZ3</accession>
<dbReference type="EMBL" id="JANFVX010000002">
    <property type="protein sequence ID" value="MCW0342670.1"/>
    <property type="molecule type" value="Genomic_DNA"/>
</dbReference>
<dbReference type="Proteomes" id="UP001208888">
    <property type="component" value="Unassembled WGS sequence"/>
</dbReference>
<keyword evidence="2" id="KW-0732">Signal</keyword>
<name>A0AAJ1CVZ3_PANAN</name>
<evidence type="ECO:0000256" key="1">
    <source>
        <dbReference type="SAM" id="MobiDB-lite"/>
    </source>
</evidence>
<gene>
    <name evidence="3" type="ORF">NB703_000763</name>
</gene>
<feature type="chain" id="PRO_5042507770" description="Secreted protein" evidence="2">
    <location>
        <begin position="22"/>
        <end position="86"/>
    </location>
</feature>